<dbReference type="PANTHER" id="PTHR27006:SF634">
    <property type="entry name" value="RECEPTOR-LIKE SERINE_THREONINE-PROTEIN KINASE"/>
    <property type="match status" value="1"/>
</dbReference>
<evidence type="ECO:0008006" key="2">
    <source>
        <dbReference type="Google" id="ProtNLM"/>
    </source>
</evidence>
<sequence>MPQMLHRSLDEFARSQALRCIHIGLLCVQPEPDDRPDISAVVFMLTRDSIELQPPGQPAFFFGRESPSALRLDGQSSYVYHRDGFKLGQGVSVNGVTLSELYPR</sequence>
<name>B4FCT2_MAIZE</name>
<protein>
    <recommendedName>
        <fullName evidence="2">S-locus receptor kinase C-terminal domain-containing protein</fullName>
    </recommendedName>
</protein>
<evidence type="ECO:0000313" key="1">
    <source>
        <dbReference type="EMBL" id="ACF79925.1"/>
    </source>
</evidence>
<dbReference type="PANTHER" id="PTHR27006">
    <property type="entry name" value="PROMASTIGOTE SURFACE ANTIGEN PROTEIN PSA"/>
    <property type="match status" value="1"/>
</dbReference>
<dbReference type="EMBL" id="BT034920">
    <property type="protein sequence ID" value="ACF79925.1"/>
    <property type="molecule type" value="mRNA"/>
</dbReference>
<reference evidence="1" key="1">
    <citation type="journal article" date="2009" name="PLoS Genet.">
        <title>Sequencing, mapping, and analysis of 27,455 maize full-length cDNAs.</title>
        <authorList>
            <person name="Soderlund C."/>
            <person name="Descour A."/>
            <person name="Kudrna D."/>
            <person name="Bomhoff M."/>
            <person name="Boyd L."/>
            <person name="Currie J."/>
            <person name="Angelova A."/>
            <person name="Collura K."/>
            <person name="Wissotski M."/>
            <person name="Ashley E."/>
            <person name="Morrow D."/>
            <person name="Fernandes J."/>
            <person name="Walbot V."/>
            <person name="Yu Y."/>
        </authorList>
    </citation>
    <scope>NUCLEOTIDE SEQUENCE</scope>
    <source>
        <strain evidence="1">B73</strain>
    </source>
</reference>
<proteinExistence type="evidence at transcript level"/>
<organism evidence="1">
    <name type="scientific">Zea mays</name>
    <name type="common">Maize</name>
    <dbReference type="NCBI Taxonomy" id="4577"/>
    <lineage>
        <taxon>Eukaryota</taxon>
        <taxon>Viridiplantae</taxon>
        <taxon>Streptophyta</taxon>
        <taxon>Embryophyta</taxon>
        <taxon>Tracheophyta</taxon>
        <taxon>Spermatophyta</taxon>
        <taxon>Magnoliopsida</taxon>
        <taxon>Liliopsida</taxon>
        <taxon>Poales</taxon>
        <taxon>Poaceae</taxon>
        <taxon>PACMAD clade</taxon>
        <taxon>Panicoideae</taxon>
        <taxon>Andropogonodae</taxon>
        <taxon>Andropogoneae</taxon>
        <taxon>Tripsacinae</taxon>
        <taxon>Zea</taxon>
    </lineage>
</organism>
<accession>B4FCT2</accession>
<dbReference type="AlphaFoldDB" id="B4FCT2"/>